<feature type="compositionally biased region" description="Low complexity" evidence="1">
    <location>
        <begin position="53"/>
        <end position="72"/>
    </location>
</feature>
<keyword evidence="4" id="KW-1185">Reference proteome</keyword>
<dbReference type="InterPro" id="IPR049227">
    <property type="entry name" value="DUF6824"/>
</dbReference>
<dbReference type="Proteomes" id="UP000693970">
    <property type="component" value="Unassembled WGS sequence"/>
</dbReference>
<evidence type="ECO:0000313" key="3">
    <source>
        <dbReference type="EMBL" id="KAG7351453.1"/>
    </source>
</evidence>
<gene>
    <name evidence="3" type="ORF">IV203_010813</name>
</gene>
<feature type="region of interest" description="Disordered" evidence="1">
    <location>
        <begin position="90"/>
        <end position="117"/>
    </location>
</feature>
<feature type="region of interest" description="Disordered" evidence="1">
    <location>
        <begin position="306"/>
        <end position="330"/>
    </location>
</feature>
<evidence type="ECO:0000313" key="4">
    <source>
        <dbReference type="Proteomes" id="UP000693970"/>
    </source>
</evidence>
<evidence type="ECO:0000256" key="1">
    <source>
        <dbReference type="SAM" id="MobiDB-lite"/>
    </source>
</evidence>
<evidence type="ECO:0000259" key="2">
    <source>
        <dbReference type="Pfam" id="PF20710"/>
    </source>
</evidence>
<comment type="caution">
    <text evidence="3">The sequence shown here is derived from an EMBL/GenBank/DDBJ whole genome shotgun (WGS) entry which is preliminary data.</text>
</comment>
<organism evidence="3 4">
    <name type="scientific">Nitzschia inconspicua</name>
    <dbReference type="NCBI Taxonomy" id="303405"/>
    <lineage>
        <taxon>Eukaryota</taxon>
        <taxon>Sar</taxon>
        <taxon>Stramenopiles</taxon>
        <taxon>Ochrophyta</taxon>
        <taxon>Bacillariophyta</taxon>
        <taxon>Bacillariophyceae</taxon>
        <taxon>Bacillariophycidae</taxon>
        <taxon>Bacillariales</taxon>
        <taxon>Bacillariaceae</taxon>
        <taxon>Nitzschia</taxon>
    </lineage>
</organism>
<feature type="region of interest" description="Disordered" evidence="1">
    <location>
        <begin position="358"/>
        <end position="428"/>
    </location>
</feature>
<feature type="compositionally biased region" description="Basic and acidic residues" evidence="1">
    <location>
        <begin position="358"/>
        <end position="373"/>
    </location>
</feature>
<accession>A0A9K3KYD3</accession>
<feature type="domain" description="DUF6824" evidence="2">
    <location>
        <begin position="248"/>
        <end position="359"/>
    </location>
</feature>
<name>A0A9K3KYD3_9STRA</name>
<feature type="region of interest" description="Disordered" evidence="1">
    <location>
        <begin position="1"/>
        <end position="72"/>
    </location>
</feature>
<feature type="compositionally biased region" description="Basic and acidic residues" evidence="1">
    <location>
        <begin position="1"/>
        <end position="10"/>
    </location>
</feature>
<proteinExistence type="predicted"/>
<sequence length="446" mass="49508">MSSEIKREDETAPDETAPDETVPSFEAEAAANQETQKVVVVKTEDEAPPNGMEAPPSNPSAEEPQQQQPPIESFTADTKITSKKAIEEQQLLGDPIPEPEPQDVLSGRGASVNNHPGNKRFRALCFVRKPLFDAGNHAAKRRIATEIVDIMMTPKEGGTEGARFLKRNNNSEKGPYYAMTREQAISKAQQVMRDYKRPDRIALRENLEASGQLRKRNRTTISTPIEEPLLEVPEEPIIENPFGVHAHDVLCGRGAFVNGHIGNTRLRTLALERKSQFDSGNYADKRTLATEIVQAIQSLSPPGRFLKRANVDKNNNKDEQDKTGELKIEETTTGDLIDGMWEQLSDEKAIHKACQVMRDIDRPDRKHREERKEERKRRKLAKASGGGGGALPVDNNNNNNQSQSEATDNNNKETETKDVTISSELAEQAVVDVVDNALEGAKPVEI</sequence>
<reference evidence="3" key="1">
    <citation type="journal article" date="2021" name="Sci. Rep.">
        <title>Diploid genomic architecture of Nitzschia inconspicua, an elite biomass production diatom.</title>
        <authorList>
            <person name="Oliver A."/>
            <person name="Podell S."/>
            <person name="Pinowska A."/>
            <person name="Traller J.C."/>
            <person name="Smith S.R."/>
            <person name="McClure R."/>
            <person name="Beliaev A."/>
            <person name="Bohutskyi P."/>
            <person name="Hill E.A."/>
            <person name="Rabines A."/>
            <person name="Zheng H."/>
            <person name="Allen L.Z."/>
            <person name="Kuo A."/>
            <person name="Grigoriev I.V."/>
            <person name="Allen A.E."/>
            <person name="Hazlebeck D."/>
            <person name="Allen E.E."/>
        </authorList>
    </citation>
    <scope>NUCLEOTIDE SEQUENCE</scope>
    <source>
        <strain evidence="3">Hildebrandi</strain>
    </source>
</reference>
<dbReference type="EMBL" id="JAGRRH010000018">
    <property type="protein sequence ID" value="KAG7351453.1"/>
    <property type="molecule type" value="Genomic_DNA"/>
</dbReference>
<feature type="compositionally biased region" description="Basic and acidic residues" evidence="1">
    <location>
        <begin position="309"/>
        <end position="330"/>
    </location>
</feature>
<protein>
    <recommendedName>
        <fullName evidence="2">DUF6824 domain-containing protein</fullName>
    </recommendedName>
</protein>
<dbReference type="AlphaFoldDB" id="A0A9K3KYD3"/>
<reference evidence="3" key="2">
    <citation type="submission" date="2021-04" db="EMBL/GenBank/DDBJ databases">
        <authorList>
            <person name="Podell S."/>
        </authorList>
    </citation>
    <scope>NUCLEOTIDE SEQUENCE</scope>
    <source>
        <strain evidence="3">Hildebrandi</strain>
    </source>
</reference>
<feature type="domain" description="DUF6824" evidence="2">
    <location>
        <begin position="103"/>
        <end position="194"/>
    </location>
</feature>
<dbReference type="OrthoDB" id="46838at2759"/>
<dbReference type="Pfam" id="PF20710">
    <property type="entry name" value="DUF6824"/>
    <property type="match status" value="2"/>
</dbReference>